<feature type="compositionally biased region" description="Basic residues" evidence="1">
    <location>
        <begin position="169"/>
        <end position="178"/>
    </location>
</feature>
<evidence type="ECO:0000313" key="2">
    <source>
        <dbReference type="EMBL" id="KAF1835883.1"/>
    </source>
</evidence>
<feature type="region of interest" description="Disordered" evidence="1">
    <location>
        <begin position="87"/>
        <end position="127"/>
    </location>
</feature>
<organism evidence="2 3">
    <name type="scientific">Decorospora gaudefroyi</name>
    <dbReference type="NCBI Taxonomy" id="184978"/>
    <lineage>
        <taxon>Eukaryota</taxon>
        <taxon>Fungi</taxon>
        <taxon>Dikarya</taxon>
        <taxon>Ascomycota</taxon>
        <taxon>Pezizomycotina</taxon>
        <taxon>Dothideomycetes</taxon>
        <taxon>Pleosporomycetidae</taxon>
        <taxon>Pleosporales</taxon>
        <taxon>Pleosporineae</taxon>
        <taxon>Pleosporaceae</taxon>
        <taxon>Decorospora</taxon>
    </lineage>
</organism>
<dbReference type="OrthoDB" id="3796455at2759"/>
<reference evidence="2" key="1">
    <citation type="submission" date="2020-01" db="EMBL/GenBank/DDBJ databases">
        <authorList>
            <consortium name="DOE Joint Genome Institute"/>
            <person name="Haridas S."/>
            <person name="Albert R."/>
            <person name="Binder M."/>
            <person name="Bloem J."/>
            <person name="Labutti K."/>
            <person name="Salamov A."/>
            <person name="Andreopoulos B."/>
            <person name="Baker S.E."/>
            <person name="Barry K."/>
            <person name="Bills G."/>
            <person name="Bluhm B.H."/>
            <person name="Cannon C."/>
            <person name="Castanera R."/>
            <person name="Culley D.E."/>
            <person name="Daum C."/>
            <person name="Ezra D."/>
            <person name="Gonzalez J.B."/>
            <person name="Henrissat B."/>
            <person name="Kuo A."/>
            <person name="Liang C."/>
            <person name="Lipzen A."/>
            <person name="Lutzoni F."/>
            <person name="Magnuson J."/>
            <person name="Mondo S."/>
            <person name="Nolan M."/>
            <person name="Ohm R."/>
            <person name="Pangilinan J."/>
            <person name="Park H.-J."/>
            <person name="Ramirez L."/>
            <person name="Alfaro M."/>
            <person name="Sun H."/>
            <person name="Tritt A."/>
            <person name="Yoshinaga Y."/>
            <person name="Zwiers L.-H."/>
            <person name="Turgeon B.G."/>
            <person name="Goodwin S.B."/>
            <person name="Spatafora J.W."/>
            <person name="Crous P.W."/>
            <person name="Grigoriev I.V."/>
        </authorList>
    </citation>
    <scope>NUCLEOTIDE SEQUENCE</scope>
    <source>
        <strain evidence="2">P77</strain>
    </source>
</reference>
<protein>
    <submittedName>
        <fullName evidence="2">Uncharacterized protein</fullName>
    </submittedName>
</protein>
<name>A0A6A5KQG4_9PLEO</name>
<evidence type="ECO:0000313" key="3">
    <source>
        <dbReference type="Proteomes" id="UP000800040"/>
    </source>
</evidence>
<gene>
    <name evidence="2" type="ORF">BDW02DRAFT_596973</name>
</gene>
<dbReference type="Proteomes" id="UP000800040">
    <property type="component" value="Unassembled WGS sequence"/>
</dbReference>
<keyword evidence="3" id="KW-1185">Reference proteome</keyword>
<dbReference type="EMBL" id="ML975281">
    <property type="protein sequence ID" value="KAF1835883.1"/>
    <property type="molecule type" value="Genomic_DNA"/>
</dbReference>
<proteinExistence type="predicted"/>
<accession>A0A6A5KQG4</accession>
<feature type="region of interest" description="Disordered" evidence="1">
    <location>
        <begin position="152"/>
        <end position="198"/>
    </location>
</feature>
<dbReference type="AlphaFoldDB" id="A0A6A5KQG4"/>
<feature type="compositionally biased region" description="Low complexity" evidence="1">
    <location>
        <begin position="87"/>
        <end position="100"/>
    </location>
</feature>
<evidence type="ECO:0000256" key="1">
    <source>
        <dbReference type="SAM" id="MobiDB-lite"/>
    </source>
</evidence>
<sequence length="198" mass="21271">MAPKKDVPEGGHTTLLTGFTVRETKFLAAAFVSSIGKDKYDWELMSSLTGNTSNTAKKIFPPIKKKAAEAHPSFAAFLGHDDAVATASNSAANTASADAVPEAKHDTRKRKTADESPESDTIHVKGVEPLADKIARADKEVAAVKKKLAETKASIANKVAADNKAPAEKKKRGRPRKQIKTEEVDDDLGKFSPHPQTR</sequence>